<protein>
    <submittedName>
        <fullName evidence="1">41569_t:CDS:1</fullName>
    </submittedName>
</protein>
<comment type="caution">
    <text evidence="1">The sequence shown here is derived from an EMBL/GenBank/DDBJ whole genome shotgun (WGS) entry which is preliminary data.</text>
</comment>
<accession>A0ABN7W9E4</accession>
<sequence>MPKNNKKKTYQKPTQEQIQYLRDKSKVRNAEKSTLNWIQKFQKYRSDLGLEGAAEEVDNVTELEVQLHYLSEKRYGRSDALTFEEIITILSNEATSRDIPNNYEKYFSKRPVDANSEFYLYPISTKAAPRLNRLGQLKLKTFMRTLAEKTGINWSYSKTLVQRLKDMKYQRSHGIDLYLELRYERPKYDDQQFA</sequence>
<proteinExistence type="predicted"/>
<dbReference type="EMBL" id="CAJVQB010035081">
    <property type="protein sequence ID" value="CAG8822074.1"/>
    <property type="molecule type" value="Genomic_DNA"/>
</dbReference>
<evidence type="ECO:0000313" key="2">
    <source>
        <dbReference type="Proteomes" id="UP000789901"/>
    </source>
</evidence>
<evidence type="ECO:0000313" key="1">
    <source>
        <dbReference type="EMBL" id="CAG8822074.1"/>
    </source>
</evidence>
<gene>
    <name evidence="1" type="ORF">GMARGA_LOCUS27996</name>
</gene>
<name>A0ABN7W9E4_GIGMA</name>
<reference evidence="1 2" key="1">
    <citation type="submission" date="2021-06" db="EMBL/GenBank/DDBJ databases">
        <authorList>
            <person name="Kallberg Y."/>
            <person name="Tangrot J."/>
            <person name="Rosling A."/>
        </authorList>
    </citation>
    <scope>NUCLEOTIDE SEQUENCE [LARGE SCALE GENOMIC DNA]</scope>
    <source>
        <strain evidence="1 2">120-4 pot B 10/14</strain>
    </source>
</reference>
<keyword evidence="2" id="KW-1185">Reference proteome</keyword>
<dbReference type="Proteomes" id="UP000789901">
    <property type="component" value="Unassembled WGS sequence"/>
</dbReference>
<organism evidence="1 2">
    <name type="scientific">Gigaspora margarita</name>
    <dbReference type="NCBI Taxonomy" id="4874"/>
    <lineage>
        <taxon>Eukaryota</taxon>
        <taxon>Fungi</taxon>
        <taxon>Fungi incertae sedis</taxon>
        <taxon>Mucoromycota</taxon>
        <taxon>Glomeromycotina</taxon>
        <taxon>Glomeromycetes</taxon>
        <taxon>Diversisporales</taxon>
        <taxon>Gigasporaceae</taxon>
        <taxon>Gigaspora</taxon>
    </lineage>
</organism>